<protein>
    <recommendedName>
        <fullName evidence="3">Clostripain</fullName>
    </recommendedName>
</protein>
<gene>
    <name evidence="1" type="ORF">C0601_13665</name>
</gene>
<dbReference type="AlphaFoldDB" id="A0A2N5Z921"/>
<dbReference type="EMBL" id="PKTG01000146">
    <property type="protein sequence ID" value="PLX15173.1"/>
    <property type="molecule type" value="Genomic_DNA"/>
</dbReference>
<evidence type="ECO:0000313" key="2">
    <source>
        <dbReference type="Proteomes" id="UP000234857"/>
    </source>
</evidence>
<dbReference type="PANTHER" id="PTHR37835:SF1">
    <property type="entry name" value="ALPHA-CLOSTRIPAIN"/>
    <property type="match status" value="1"/>
</dbReference>
<dbReference type="PANTHER" id="PTHR37835">
    <property type="entry name" value="ALPHA-CLOSTRIPAIN"/>
    <property type="match status" value="1"/>
</dbReference>
<dbReference type="Pfam" id="PF03415">
    <property type="entry name" value="Peptidase_C11"/>
    <property type="match status" value="1"/>
</dbReference>
<accession>A0A2N5Z921</accession>
<reference evidence="1 2" key="1">
    <citation type="submission" date="2017-11" db="EMBL/GenBank/DDBJ databases">
        <title>Genome-resolved metagenomics identifies genetic mobility, metabolic interactions, and unexpected diversity in perchlorate-reducing communities.</title>
        <authorList>
            <person name="Barnum T.P."/>
            <person name="Figueroa I.A."/>
            <person name="Carlstrom C.I."/>
            <person name="Lucas L.N."/>
            <person name="Engelbrektson A.L."/>
            <person name="Coates J.D."/>
        </authorList>
    </citation>
    <scope>NUCLEOTIDE SEQUENCE [LARGE SCALE GENOMIC DNA]</scope>
    <source>
        <strain evidence="1">BM706</strain>
    </source>
</reference>
<comment type="caution">
    <text evidence="1">The sequence shown here is derived from an EMBL/GenBank/DDBJ whole genome shotgun (WGS) entry which is preliminary data.</text>
</comment>
<name>A0A2N5Z921_MUIH1</name>
<organism evidence="1 2">
    <name type="scientific">Muiribacterium halophilum</name>
    <dbReference type="NCBI Taxonomy" id="2053465"/>
    <lineage>
        <taxon>Bacteria</taxon>
        <taxon>Candidatus Muiribacteriota</taxon>
        <taxon>Candidatus Muiribacteriia</taxon>
        <taxon>Candidatus Muiribacteriales</taxon>
        <taxon>Candidatus Muiribacteriaceae</taxon>
        <taxon>Candidatus Muiribacterium</taxon>
    </lineage>
</organism>
<dbReference type="InterPro" id="IPR005077">
    <property type="entry name" value="Peptidase_C11"/>
</dbReference>
<sequence length="488" mass="55341">MYRPFLLGGNMKKIILFTILLIISLTTFSAEKADWTVMVYLAADNNLDNAILRDLNEIEKVGSIDGKMNVIALIDRWSGRWMYGLDGIVLNRENTRGVRVYHMQQDDNMRVINSPDITEEMGFIAGDADFVASDPTNLENFIKKTMELYPADKYILDIGGHGGGIGGVITDDHEKGGQHITRVTELRDLLGRTFANVVNTIVAESNGEVKLNVLSFDACLMSMYEVYYEMAANNIGYTVASEASIAGSGFSYDNIFSYLRDDIENNGIADDGEDYSKNMVDQYFEDYSDNSISPADLSSIKLVNSILDNANQKVADVFNSIYTEYQNTEDEEIIFEIHKTLKRSRMMLSPYRNDSGEIDYYEHNDYIDLIDLLLTIKDNELLSGIVDEDDITEAIMYLRQNIVAHKSMGPDFYSERVHGYTVYIPFYKRGIRDGVPFETHPNMQAYIARDTNFLNTPMGRSIFTLTNTYLSRMSQLSDEQLAEIEGDF</sequence>
<proteinExistence type="predicted"/>
<dbReference type="Proteomes" id="UP000234857">
    <property type="component" value="Unassembled WGS sequence"/>
</dbReference>
<evidence type="ECO:0008006" key="3">
    <source>
        <dbReference type="Google" id="ProtNLM"/>
    </source>
</evidence>
<evidence type="ECO:0000313" key="1">
    <source>
        <dbReference type="EMBL" id="PLX15173.1"/>
    </source>
</evidence>
<dbReference type="Gene3D" id="3.40.50.11970">
    <property type="match status" value="1"/>
</dbReference>